<dbReference type="Gene3D" id="3.40.50.10850">
    <property type="entry name" value="Ntrc-like two-domain protein"/>
    <property type="match status" value="1"/>
</dbReference>
<accession>C4GCY4</accession>
<keyword evidence="2" id="KW-1185">Reference proteome</keyword>
<evidence type="ECO:0000313" key="2">
    <source>
        <dbReference type="Proteomes" id="UP000003494"/>
    </source>
</evidence>
<gene>
    <name evidence="1" type="ORF">GCWU000342_01828</name>
</gene>
<dbReference type="RefSeq" id="WP_006906824.1">
    <property type="nucleotide sequence ID" value="NZ_GG665867.1"/>
</dbReference>
<dbReference type="AlphaFoldDB" id="C4GCY4"/>
<dbReference type="eggNOG" id="ENOG50341C2">
    <property type="taxonomic scope" value="Bacteria"/>
</dbReference>
<proteinExistence type="predicted"/>
<protein>
    <recommendedName>
        <fullName evidence="3">AAA domain-containing protein</fullName>
    </recommendedName>
</protein>
<evidence type="ECO:0008006" key="3">
    <source>
        <dbReference type="Google" id="ProtNLM"/>
    </source>
</evidence>
<organism evidence="1 2">
    <name type="scientific">Shuttleworthella satelles DSM 14600</name>
    <dbReference type="NCBI Taxonomy" id="626523"/>
    <lineage>
        <taxon>Bacteria</taxon>
        <taxon>Bacillati</taxon>
        <taxon>Bacillota</taxon>
        <taxon>Clostridia</taxon>
        <taxon>Lachnospirales</taxon>
        <taxon>Lachnospiraceae</taxon>
        <taxon>Shuttleworthella</taxon>
    </lineage>
</organism>
<dbReference type="EMBL" id="ACIP02000004">
    <property type="protein sequence ID" value="EEP27834.1"/>
    <property type="molecule type" value="Genomic_DNA"/>
</dbReference>
<name>C4GCY4_9FIRM</name>
<sequence length="365" mass="41559">MSQIQILIADSDGAYVEALVNFLMGRQEEYGIRTFTEPLAFEEEIRQLDWTDFDLTILGKEYLAIAQEAGLLGEIRRKTGSLLQLTEEKGQGMFGVDEMEKYQPMDFLVNLLGRVKYPGSLRLHEASDGVMGAYTGELLAASGKERVCEGRDRNSFWAVYSPMHHDLLLAFTLLMCRSLAQEGPVILMDLEENSRLGELLSCKWRGTLTDYLYLRSTDDGKLADFLIYDGALAIMPPVDSPTELGRISPDQWQLVLGDLQETGARIVLLYDSFHQGAQLMLDHCRKMFLLSKQEPYYRRLTARTEGALRRQFRHLELETMDLPLSLGSRGEWNFSLEEIEAGNLGNYVVSQKYRWEEEHACRSVG</sequence>
<evidence type="ECO:0000313" key="1">
    <source>
        <dbReference type="EMBL" id="EEP27834.1"/>
    </source>
</evidence>
<reference evidence="1" key="1">
    <citation type="submission" date="2009-04" db="EMBL/GenBank/DDBJ databases">
        <authorList>
            <person name="Weinstock G."/>
            <person name="Sodergren E."/>
            <person name="Clifton S."/>
            <person name="Fulton L."/>
            <person name="Fulton B."/>
            <person name="Courtney L."/>
            <person name="Fronick C."/>
            <person name="Harrison M."/>
            <person name="Strong C."/>
            <person name="Farmer C."/>
            <person name="Delahaunty K."/>
            <person name="Markovic C."/>
            <person name="Hall O."/>
            <person name="Minx P."/>
            <person name="Tomlinson C."/>
            <person name="Mitreva M."/>
            <person name="Nelson J."/>
            <person name="Hou S."/>
            <person name="Wollam A."/>
            <person name="Pepin K.H."/>
            <person name="Johnson M."/>
            <person name="Bhonagiri V."/>
            <person name="Nash W.E."/>
            <person name="Warren W."/>
            <person name="Chinwalla A."/>
            <person name="Mardis E.R."/>
            <person name="Wilson R.K."/>
        </authorList>
    </citation>
    <scope>NUCLEOTIDE SEQUENCE [LARGE SCALE GENOMIC DNA]</scope>
    <source>
        <strain evidence="1">DSM 14600</strain>
    </source>
</reference>
<dbReference type="Proteomes" id="UP000003494">
    <property type="component" value="Unassembled WGS sequence"/>
</dbReference>
<dbReference type="HOGENOM" id="CLU_758395_0_0_9"/>
<comment type="caution">
    <text evidence="1">The sequence shown here is derived from an EMBL/GenBank/DDBJ whole genome shotgun (WGS) entry which is preliminary data.</text>
</comment>
<dbReference type="STRING" id="626523.GCWU000342_01828"/>